<accession>A0A8J3QVS5</accession>
<proteinExistence type="predicted"/>
<sequence>MALFGRRKRLPDRYRPSLERDERILAWAEVGGDGALVATNRGLWPPRGNGTAGADTEPPARLGWNEIHKATWTGEKLEIIAARVADHGDGYDVVEDLPTIGFPLAEPRELPGEVRARVTRSVGPSTHHPLPGGGGVRVAARRVPGVNGLRWTVRYDPGVDHDDPVVREVTAQLVAQARASVEVTP</sequence>
<dbReference type="RefSeq" id="WP_203920513.1">
    <property type="nucleotide sequence ID" value="NZ_BONZ01000049.1"/>
</dbReference>
<dbReference type="EMBL" id="BONZ01000049">
    <property type="protein sequence ID" value="GIH16942.1"/>
    <property type="molecule type" value="Genomic_DNA"/>
</dbReference>
<reference evidence="1" key="1">
    <citation type="submission" date="2021-01" db="EMBL/GenBank/DDBJ databases">
        <title>Whole genome shotgun sequence of Rugosimonospora africana NBRC 104875.</title>
        <authorList>
            <person name="Komaki H."/>
            <person name="Tamura T."/>
        </authorList>
    </citation>
    <scope>NUCLEOTIDE SEQUENCE</scope>
    <source>
        <strain evidence="1">NBRC 104875</strain>
    </source>
</reference>
<dbReference type="Proteomes" id="UP000642748">
    <property type="component" value="Unassembled WGS sequence"/>
</dbReference>
<organism evidence="1 2">
    <name type="scientific">Rugosimonospora africana</name>
    <dbReference type="NCBI Taxonomy" id="556532"/>
    <lineage>
        <taxon>Bacteria</taxon>
        <taxon>Bacillati</taxon>
        <taxon>Actinomycetota</taxon>
        <taxon>Actinomycetes</taxon>
        <taxon>Micromonosporales</taxon>
        <taxon>Micromonosporaceae</taxon>
        <taxon>Rugosimonospora</taxon>
    </lineage>
</organism>
<keyword evidence="2" id="KW-1185">Reference proteome</keyword>
<gene>
    <name evidence="1" type="ORF">Raf01_51140</name>
</gene>
<evidence type="ECO:0000313" key="2">
    <source>
        <dbReference type="Proteomes" id="UP000642748"/>
    </source>
</evidence>
<protein>
    <submittedName>
        <fullName evidence="1">Uncharacterized protein</fullName>
    </submittedName>
</protein>
<name>A0A8J3QVS5_9ACTN</name>
<evidence type="ECO:0000313" key="1">
    <source>
        <dbReference type="EMBL" id="GIH16942.1"/>
    </source>
</evidence>
<comment type="caution">
    <text evidence="1">The sequence shown here is derived from an EMBL/GenBank/DDBJ whole genome shotgun (WGS) entry which is preliminary data.</text>
</comment>
<dbReference type="AlphaFoldDB" id="A0A8J3QVS5"/>